<dbReference type="GO" id="GO:0004672">
    <property type="term" value="F:protein kinase activity"/>
    <property type="evidence" value="ECO:0007669"/>
    <property type="project" value="InterPro"/>
</dbReference>
<dbReference type="EMBL" id="RRYP01004008">
    <property type="protein sequence ID" value="TNV83254.1"/>
    <property type="molecule type" value="Genomic_DNA"/>
</dbReference>
<name>A0A8J8T5P8_HALGN</name>
<dbReference type="InterPro" id="IPR008271">
    <property type="entry name" value="Ser/Thr_kinase_AS"/>
</dbReference>
<dbReference type="SUPFAM" id="SSF56112">
    <property type="entry name" value="Protein kinase-like (PK-like)"/>
    <property type="match status" value="1"/>
</dbReference>
<dbReference type="Proteomes" id="UP000785679">
    <property type="component" value="Unassembled WGS sequence"/>
</dbReference>
<gene>
    <name evidence="2" type="ORF">FGO68_gene7218</name>
</gene>
<evidence type="ECO:0000313" key="3">
    <source>
        <dbReference type="Proteomes" id="UP000785679"/>
    </source>
</evidence>
<proteinExistence type="predicted"/>
<organism evidence="2 3">
    <name type="scientific">Halteria grandinella</name>
    <dbReference type="NCBI Taxonomy" id="5974"/>
    <lineage>
        <taxon>Eukaryota</taxon>
        <taxon>Sar</taxon>
        <taxon>Alveolata</taxon>
        <taxon>Ciliophora</taxon>
        <taxon>Intramacronucleata</taxon>
        <taxon>Spirotrichea</taxon>
        <taxon>Stichotrichia</taxon>
        <taxon>Sporadotrichida</taxon>
        <taxon>Halteriidae</taxon>
        <taxon>Halteria</taxon>
    </lineage>
</organism>
<dbReference type="PROSITE" id="PS00108">
    <property type="entry name" value="PROTEIN_KINASE_ST"/>
    <property type="match status" value="1"/>
</dbReference>
<protein>
    <submittedName>
        <fullName evidence="2">Uncharacterized protein</fullName>
    </submittedName>
</protein>
<accession>A0A8J8T5P8</accession>
<keyword evidence="3" id="KW-1185">Reference proteome</keyword>
<dbReference type="InterPro" id="IPR011009">
    <property type="entry name" value="Kinase-like_dom_sf"/>
</dbReference>
<sequence length="486" mass="56323">MRSIVNDFQVILSDEDDEMVVVSPNHKRMKSTKVYIEQIEESQEESKEVAVLGRERRQPEPKLAPLGSGQDSSLIPQSAKSGKSDELRIKGANIEQDQFSLEGNSEICLKKLNILELAAIGQISLLEIVDKGIKHFEILRDPNNNKGYEDLLDYLQSLNYNRKYVILTFQNNEMAKITRLCSTFCLSHLSFQLRRGPVKEKLLIFLSLLAKNQQQTIIDASDISELSQEQLLIICRRMEMHGHKDLKAADYIGKNEGEIKDFYELPIIADKDEYKKQYFVKESNSRIYIFKPDHYVIKTPKQTIEQVQGNISSTLENLFVEQQMIQVVAYNDANILTQMSEVIVLKNKKIFYYLAYKPLYELYEEIRDPTRLLRDSVLLASYLSDLHLRTRLYHGDIKPANIFMYPYGIGLLRTDSDSLVSLFHKTNTSEEVYQIKSYTKGYASEQLVSLLEGARLQQSQSLRRPSHREIMILYYTSLWTNQRTLQ</sequence>
<evidence type="ECO:0000313" key="2">
    <source>
        <dbReference type="EMBL" id="TNV83254.1"/>
    </source>
</evidence>
<reference evidence="2" key="1">
    <citation type="submission" date="2019-06" db="EMBL/GenBank/DDBJ databases">
        <authorList>
            <person name="Zheng W."/>
        </authorList>
    </citation>
    <scope>NUCLEOTIDE SEQUENCE</scope>
    <source>
        <strain evidence="2">QDHG01</strain>
    </source>
</reference>
<feature type="compositionally biased region" description="Basic and acidic residues" evidence="1">
    <location>
        <begin position="44"/>
        <end position="60"/>
    </location>
</feature>
<feature type="region of interest" description="Disordered" evidence="1">
    <location>
        <begin position="41"/>
        <end position="86"/>
    </location>
</feature>
<feature type="compositionally biased region" description="Polar residues" evidence="1">
    <location>
        <begin position="69"/>
        <end position="81"/>
    </location>
</feature>
<evidence type="ECO:0000256" key="1">
    <source>
        <dbReference type="SAM" id="MobiDB-lite"/>
    </source>
</evidence>
<comment type="caution">
    <text evidence="2">The sequence shown here is derived from an EMBL/GenBank/DDBJ whole genome shotgun (WGS) entry which is preliminary data.</text>
</comment>
<dbReference type="AlphaFoldDB" id="A0A8J8T5P8"/>